<keyword evidence="6 8" id="KW-0326">Glycosidase</keyword>
<evidence type="ECO:0000256" key="6">
    <source>
        <dbReference type="ARBA" id="ARBA00023295"/>
    </source>
</evidence>
<evidence type="ECO:0000256" key="3">
    <source>
        <dbReference type="ARBA" id="ARBA00022512"/>
    </source>
</evidence>
<evidence type="ECO:0000256" key="8">
    <source>
        <dbReference type="RuleBase" id="RU361169"/>
    </source>
</evidence>
<dbReference type="GO" id="GO:0071555">
    <property type="term" value="P:cell wall organization"/>
    <property type="evidence" value="ECO:0007669"/>
    <property type="project" value="UniProtKB-KW"/>
</dbReference>
<feature type="chain" id="PRO_5044857034" evidence="9">
    <location>
        <begin position="27"/>
        <end position="172"/>
    </location>
</feature>
<dbReference type="InterPro" id="IPR012334">
    <property type="entry name" value="Pectin_lyas_fold"/>
</dbReference>
<accession>A0ABD1T4J7</accession>
<comment type="similarity">
    <text evidence="2 8">Belongs to the glycosyl hydrolase 28 family.</text>
</comment>
<evidence type="ECO:0000256" key="9">
    <source>
        <dbReference type="SAM" id="SignalP"/>
    </source>
</evidence>
<dbReference type="Gene3D" id="2.160.20.10">
    <property type="entry name" value="Single-stranded right-handed beta-helix, Pectin lyase-like"/>
    <property type="match status" value="1"/>
</dbReference>
<keyword evidence="7" id="KW-0961">Cell wall biogenesis/degradation</keyword>
<evidence type="ECO:0000256" key="7">
    <source>
        <dbReference type="ARBA" id="ARBA00023316"/>
    </source>
</evidence>
<gene>
    <name evidence="10" type="ORF">Fot_31271</name>
</gene>
<dbReference type="Proteomes" id="UP001604277">
    <property type="component" value="Unassembled WGS sequence"/>
</dbReference>
<keyword evidence="5 8" id="KW-0378">Hydrolase</keyword>
<organism evidence="10 11">
    <name type="scientific">Forsythia ovata</name>
    <dbReference type="NCBI Taxonomy" id="205694"/>
    <lineage>
        <taxon>Eukaryota</taxon>
        <taxon>Viridiplantae</taxon>
        <taxon>Streptophyta</taxon>
        <taxon>Embryophyta</taxon>
        <taxon>Tracheophyta</taxon>
        <taxon>Spermatophyta</taxon>
        <taxon>Magnoliopsida</taxon>
        <taxon>eudicotyledons</taxon>
        <taxon>Gunneridae</taxon>
        <taxon>Pentapetalae</taxon>
        <taxon>asterids</taxon>
        <taxon>lamiids</taxon>
        <taxon>Lamiales</taxon>
        <taxon>Oleaceae</taxon>
        <taxon>Forsythieae</taxon>
        <taxon>Forsythia</taxon>
    </lineage>
</organism>
<reference evidence="11" key="1">
    <citation type="submission" date="2024-07" db="EMBL/GenBank/DDBJ databases">
        <title>Two chromosome-level genome assemblies of Korean endemic species Abeliophyllum distichum and Forsythia ovata (Oleaceae).</title>
        <authorList>
            <person name="Jang H."/>
        </authorList>
    </citation>
    <scope>NUCLEOTIDE SEQUENCE [LARGE SCALE GENOMIC DNA]</scope>
</reference>
<evidence type="ECO:0000256" key="2">
    <source>
        <dbReference type="ARBA" id="ARBA00008834"/>
    </source>
</evidence>
<proteinExistence type="inferred from homology"/>
<keyword evidence="9" id="KW-0732">Signal</keyword>
<evidence type="ECO:0000256" key="1">
    <source>
        <dbReference type="ARBA" id="ARBA00004191"/>
    </source>
</evidence>
<evidence type="ECO:0000256" key="4">
    <source>
        <dbReference type="ARBA" id="ARBA00022525"/>
    </source>
</evidence>
<dbReference type="EMBL" id="JBFOLJ010000009">
    <property type="protein sequence ID" value="KAL2507624.1"/>
    <property type="molecule type" value="Genomic_DNA"/>
</dbReference>
<keyword evidence="11" id="KW-1185">Reference proteome</keyword>
<dbReference type="InterPro" id="IPR000743">
    <property type="entry name" value="Glyco_hydro_28"/>
</dbReference>
<dbReference type="GO" id="GO:0016798">
    <property type="term" value="F:hydrolase activity, acting on glycosyl bonds"/>
    <property type="evidence" value="ECO:0007669"/>
    <property type="project" value="UniProtKB-KW"/>
</dbReference>
<evidence type="ECO:0000313" key="10">
    <source>
        <dbReference type="EMBL" id="KAL2507624.1"/>
    </source>
</evidence>
<sequence length="172" mass="17964">MAVPREYGIKICLLLGLALLTIGAEPAPSDGVRRGLVGETIFDVSKYGAKADGKFDNSQAFIDTWNAACKSTGSAKVVIPKGEFVAGEVVFQGPCTAAKPITIEIQGNVLASTDISVYTSGTWIKLNEIEGIIVNGGGTINGRGKSSWKFGGGNNDGPLLPVVRICHISLKV</sequence>
<keyword evidence="4" id="KW-0964">Secreted</keyword>
<feature type="signal peptide" evidence="9">
    <location>
        <begin position="1"/>
        <end position="26"/>
    </location>
</feature>
<name>A0ABD1T4J7_9LAMI</name>
<keyword evidence="3" id="KW-0134">Cell wall</keyword>
<dbReference type="InterPro" id="IPR011050">
    <property type="entry name" value="Pectin_lyase_fold/virulence"/>
</dbReference>
<comment type="caution">
    <text evidence="10">The sequence shown here is derived from an EMBL/GenBank/DDBJ whole genome shotgun (WGS) entry which is preliminary data.</text>
</comment>
<evidence type="ECO:0000313" key="11">
    <source>
        <dbReference type="Proteomes" id="UP001604277"/>
    </source>
</evidence>
<dbReference type="SUPFAM" id="SSF51126">
    <property type="entry name" value="Pectin lyase-like"/>
    <property type="match status" value="1"/>
</dbReference>
<dbReference type="PANTHER" id="PTHR31375">
    <property type="match status" value="1"/>
</dbReference>
<dbReference type="AlphaFoldDB" id="A0ABD1T4J7"/>
<evidence type="ECO:0000256" key="5">
    <source>
        <dbReference type="ARBA" id="ARBA00022801"/>
    </source>
</evidence>
<protein>
    <submittedName>
        <fullName evidence="10">Exopolygalacturonase-like</fullName>
    </submittedName>
</protein>
<comment type="subcellular location">
    <subcellularLocation>
        <location evidence="1">Secreted</location>
        <location evidence="1">Cell wall</location>
    </subcellularLocation>
</comment>
<dbReference type="Pfam" id="PF00295">
    <property type="entry name" value="Glyco_hydro_28"/>
    <property type="match status" value="1"/>
</dbReference>